<keyword evidence="5" id="KW-0479">Metal-binding</keyword>
<dbReference type="InterPro" id="IPR039010">
    <property type="entry name" value="Synaptotagmin_SMP"/>
</dbReference>
<dbReference type="InterPro" id="IPR031468">
    <property type="entry name" value="SMP_LBD"/>
</dbReference>
<evidence type="ECO:0000256" key="2">
    <source>
        <dbReference type="ARBA" id="ARBA00006996"/>
    </source>
</evidence>
<evidence type="ECO:0000256" key="5">
    <source>
        <dbReference type="ARBA" id="ARBA00022723"/>
    </source>
</evidence>
<keyword evidence="7" id="KW-0106">Calcium</keyword>
<evidence type="ECO:0000256" key="11">
    <source>
        <dbReference type="ARBA" id="ARBA00023136"/>
    </source>
</evidence>
<dbReference type="GO" id="GO:0046872">
    <property type="term" value="F:metal ion binding"/>
    <property type="evidence" value="ECO:0007669"/>
    <property type="project" value="UniProtKB-KW"/>
</dbReference>
<keyword evidence="11" id="KW-0472">Membrane</keyword>
<evidence type="ECO:0000256" key="7">
    <source>
        <dbReference type="ARBA" id="ARBA00022837"/>
    </source>
</evidence>
<keyword evidence="10" id="KW-0446">Lipid-binding</keyword>
<keyword evidence="14" id="KW-1185">Reference proteome</keyword>
<keyword evidence="8" id="KW-1133">Transmembrane helix</keyword>
<dbReference type="GO" id="GO:0016020">
    <property type="term" value="C:membrane"/>
    <property type="evidence" value="ECO:0007669"/>
    <property type="project" value="UniProtKB-SubCell"/>
</dbReference>
<accession>A0ABD3E3L9</accession>
<dbReference type="PROSITE" id="PS51847">
    <property type="entry name" value="SMP"/>
    <property type="match status" value="1"/>
</dbReference>
<evidence type="ECO:0000313" key="14">
    <source>
        <dbReference type="Proteomes" id="UP001632038"/>
    </source>
</evidence>
<keyword evidence="9" id="KW-0445">Lipid transport</keyword>
<keyword evidence="3" id="KW-0813">Transport</keyword>
<dbReference type="EMBL" id="JAVIJP010000007">
    <property type="protein sequence ID" value="KAL3648719.1"/>
    <property type="molecule type" value="Genomic_DNA"/>
</dbReference>
<evidence type="ECO:0000256" key="3">
    <source>
        <dbReference type="ARBA" id="ARBA00022448"/>
    </source>
</evidence>
<evidence type="ECO:0000256" key="4">
    <source>
        <dbReference type="ARBA" id="ARBA00022692"/>
    </source>
</evidence>
<dbReference type="PANTHER" id="PTHR10774">
    <property type="entry name" value="EXTENDED SYNAPTOTAGMIN-RELATED"/>
    <property type="match status" value="1"/>
</dbReference>
<evidence type="ECO:0000313" key="13">
    <source>
        <dbReference type="EMBL" id="KAL3648719.1"/>
    </source>
</evidence>
<dbReference type="InterPro" id="IPR045050">
    <property type="entry name" value="Synaptotagmin_plant"/>
</dbReference>
<dbReference type="PANTHER" id="PTHR10774:SF217">
    <property type="entry name" value="OS06G0685300 PROTEIN"/>
    <property type="match status" value="1"/>
</dbReference>
<sequence>MTDNRKEKSLRLLTQDFVKLSCALMTVMCLVERARKAATENSDGGLAAAVEGEADELKFGGYEFIIEWSVTKECYRCHSGGGQCITSSMDQFQCDIAKREKNSRLVDWFNKFIQDTWPYFDKVTFGIIKSSAEATFAEYIGNFRIKSIYFEHLTLGNLAPKIQGVKAQESKENELILDLALRWAGNADIVLGIKLLSLQFTVQIVDFQISASTRVILRPFVPTFPCFSSIAVSLMEKPKIDFGLRVMGGDIMSIPGLYHIVQEIVARQVAKLYLWPQTYEIDILDDSLGATKKPVAVGM</sequence>
<evidence type="ECO:0000256" key="8">
    <source>
        <dbReference type="ARBA" id="ARBA00022989"/>
    </source>
</evidence>
<dbReference type="CDD" id="cd21677">
    <property type="entry name" value="SMP_SYT"/>
    <property type="match status" value="1"/>
</dbReference>
<dbReference type="Proteomes" id="UP001632038">
    <property type="component" value="Unassembled WGS sequence"/>
</dbReference>
<feature type="domain" description="SMP-LTD" evidence="12">
    <location>
        <begin position="102"/>
        <end position="284"/>
    </location>
</feature>
<dbReference type="GO" id="GO:0008289">
    <property type="term" value="F:lipid binding"/>
    <property type="evidence" value="ECO:0007669"/>
    <property type="project" value="UniProtKB-KW"/>
</dbReference>
<protein>
    <recommendedName>
        <fullName evidence="12">SMP-LTD domain-containing protein</fullName>
    </recommendedName>
</protein>
<dbReference type="GO" id="GO:0006869">
    <property type="term" value="P:lipid transport"/>
    <property type="evidence" value="ECO:0007669"/>
    <property type="project" value="UniProtKB-KW"/>
</dbReference>
<dbReference type="Pfam" id="PF17047">
    <property type="entry name" value="SMP_LBD"/>
    <property type="match status" value="1"/>
</dbReference>
<keyword evidence="6" id="KW-0677">Repeat</keyword>
<organism evidence="13 14">
    <name type="scientific">Castilleja foliolosa</name>
    <dbReference type="NCBI Taxonomy" id="1961234"/>
    <lineage>
        <taxon>Eukaryota</taxon>
        <taxon>Viridiplantae</taxon>
        <taxon>Streptophyta</taxon>
        <taxon>Embryophyta</taxon>
        <taxon>Tracheophyta</taxon>
        <taxon>Spermatophyta</taxon>
        <taxon>Magnoliopsida</taxon>
        <taxon>eudicotyledons</taxon>
        <taxon>Gunneridae</taxon>
        <taxon>Pentapetalae</taxon>
        <taxon>asterids</taxon>
        <taxon>lamiids</taxon>
        <taxon>Lamiales</taxon>
        <taxon>Orobanchaceae</taxon>
        <taxon>Pedicularideae</taxon>
        <taxon>Castillejinae</taxon>
        <taxon>Castilleja</taxon>
    </lineage>
</organism>
<evidence type="ECO:0000256" key="1">
    <source>
        <dbReference type="ARBA" id="ARBA00004167"/>
    </source>
</evidence>
<evidence type="ECO:0000256" key="10">
    <source>
        <dbReference type="ARBA" id="ARBA00023121"/>
    </source>
</evidence>
<comment type="similarity">
    <text evidence="2">Belongs to the synaptotagmin family.</text>
</comment>
<proteinExistence type="inferred from homology"/>
<comment type="caution">
    <text evidence="13">The sequence shown here is derived from an EMBL/GenBank/DDBJ whole genome shotgun (WGS) entry which is preliminary data.</text>
</comment>
<name>A0ABD3E3L9_9LAMI</name>
<evidence type="ECO:0000259" key="12">
    <source>
        <dbReference type="PROSITE" id="PS51847"/>
    </source>
</evidence>
<gene>
    <name evidence="13" type="ORF">CASFOL_005122</name>
</gene>
<reference evidence="14" key="1">
    <citation type="journal article" date="2024" name="IScience">
        <title>Strigolactones Initiate the Formation of Haustorium-like Structures in Castilleja.</title>
        <authorList>
            <person name="Buerger M."/>
            <person name="Peterson D."/>
            <person name="Chory J."/>
        </authorList>
    </citation>
    <scope>NUCLEOTIDE SEQUENCE [LARGE SCALE GENOMIC DNA]</scope>
</reference>
<evidence type="ECO:0000256" key="9">
    <source>
        <dbReference type="ARBA" id="ARBA00023055"/>
    </source>
</evidence>
<dbReference type="AlphaFoldDB" id="A0ABD3E3L9"/>
<keyword evidence="4" id="KW-0812">Transmembrane</keyword>
<comment type="subcellular location">
    <subcellularLocation>
        <location evidence="1">Membrane</location>
        <topology evidence="1">Single-pass membrane protein</topology>
    </subcellularLocation>
</comment>
<evidence type="ECO:0000256" key="6">
    <source>
        <dbReference type="ARBA" id="ARBA00022737"/>
    </source>
</evidence>